<protein>
    <submittedName>
        <fullName evidence="2">Uncharacterized protein</fullName>
    </submittedName>
</protein>
<name>W7TQA9_9STRA</name>
<evidence type="ECO:0000313" key="2">
    <source>
        <dbReference type="EMBL" id="EWM25683.1"/>
    </source>
</evidence>
<accession>W7TQA9</accession>
<feature type="region of interest" description="Disordered" evidence="1">
    <location>
        <begin position="1"/>
        <end position="95"/>
    </location>
</feature>
<dbReference type="EMBL" id="AZIL01000848">
    <property type="protein sequence ID" value="EWM25683.1"/>
    <property type="molecule type" value="Genomic_DNA"/>
</dbReference>
<feature type="compositionally biased region" description="Low complexity" evidence="1">
    <location>
        <begin position="47"/>
        <end position="76"/>
    </location>
</feature>
<organism evidence="2 3">
    <name type="scientific">Nannochloropsis gaditana</name>
    <dbReference type="NCBI Taxonomy" id="72520"/>
    <lineage>
        <taxon>Eukaryota</taxon>
        <taxon>Sar</taxon>
        <taxon>Stramenopiles</taxon>
        <taxon>Ochrophyta</taxon>
        <taxon>Eustigmatophyceae</taxon>
        <taxon>Eustigmatales</taxon>
        <taxon>Monodopsidaceae</taxon>
        <taxon>Nannochloropsis</taxon>
    </lineage>
</organism>
<proteinExistence type="predicted"/>
<keyword evidence="3" id="KW-1185">Reference proteome</keyword>
<evidence type="ECO:0000313" key="3">
    <source>
        <dbReference type="Proteomes" id="UP000019335"/>
    </source>
</evidence>
<dbReference type="Proteomes" id="UP000019335">
    <property type="component" value="Chromosome 10"/>
</dbReference>
<comment type="caution">
    <text evidence="2">The sequence shown here is derived from an EMBL/GenBank/DDBJ whole genome shotgun (WGS) entry which is preliminary data.</text>
</comment>
<reference evidence="2 3" key="1">
    <citation type="journal article" date="2014" name="Mol. Plant">
        <title>Chromosome Scale Genome Assembly and Transcriptome Profiling of Nannochloropsis gaditana in Nitrogen Depletion.</title>
        <authorList>
            <person name="Corteggiani Carpinelli E."/>
            <person name="Telatin A."/>
            <person name="Vitulo N."/>
            <person name="Forcato C."/>
            <person name="D'Angelo M."/>
            <person name="Schiavon R."/>
            <person name="Vezzi A."/>
            <person name="Giacometti G.M."/>
            <person name="Morosinotto T."/>
            <person name="Valle G."/>
        </authorList>
    </citation>
    <scope>NUCLEOTIDE SEQUENCE [LARGE SCALE GENOMIC DNA]</scope>
    <source>
        <strain evidence="2 3">B-31</strain>
    </source>
</reference>
<dbReference type="AlphaFoldDB" id="W7TQA9"/>
<gene>
    <name evidence="2" type="ORF">Naga_100327g2</name>
</gene>
<evidence type="ECO:0000256" key="1">
    <source>
        <dbReference type="SAM" id="MobiDB-lite"/>
    </source>
</evidence>
<sequence>MRERCRSSTAPSPRFACLSSPLPGKRTQHTASPTPLSSAKRKSLKARQNSLSSPSSPRGMFSSSSSSRVSACSPSSVLERKRSRRDISPSVSSSSSFHLRQKSKIIKSAVERITDDNNATCLPCKGKRADGAACQRKAKSDCAFGCCLICCRKRCDESVIISMATVSPFSACPVHAKLHQQRKEEEALLAQPITAQTSENRWGGKETRMRVENGLYKESSIEWVGDTVVIFSLRDFLRSSKWCKDALEQGLRRRRMRRSEGAEGKEGGRKKEIGGGVEARRTRFEGKIKELILKAGLDI</sequence>